<feature type="domain" description="Myb-like" evidence="4">
    <location>
        <begin position="140"/>
        <end position="187"/>
    </location>
</feature>
<feature type="domain" description="Myb-like" evidence="4">
    <location>
        <begin position="188"/>
        <end position="238"/>
    </location>
</feature>
<feature type="domain" description="Myb-like" evidence="4">
    <location>
        <begin position="37"/>
        <end position="87"/>
    </location>
</feature>
<keyword evidence="2" id="KW-0238">DNA-binding</keyword>
<keyword evidence="7" id="KW-1185">Reference proteome</keyword>
<organism evidence="6 7">
    <name type="scientific">Senna tora</name>
    <dbReference type="NCBI Taxonomy" id="362788"/>
    <lineage>
        <taxon>Eukaryota</taxon>
        <taxon>Viridiplantae</taxon>
        <taxon>Streptophyta</taxon>
        <taxon>Embryophyta</taxon>
        <taxon>Tracheophyta</taxon>
        <taxon>Spermatophyta</taxon>
        <taxon>Magnoliopsida</taxon>
        <taxon>eudicotyledons</taxon>
        <taxon>Gunneridae</taxon>
        <taxon>Pentapetalae</taxon>
        <taxon>rosids</taxon>
        <taxon>fabids</taxon>
        <taxon>Fabales</taxon>
        <taxon>Fabaceae</taxon>
        <taxon>Caesalpinioideae</taxon>
        <taxon>Cassia clade</taxon>
        <taxon>Senna</taxon>
    </lineage>
</organism>
<dbReference type="InterPro" id="IPR009057">
    <property type="entry name" value="Homeodomain-like_sf"/>
</dbReference>
<evidence type="ECO:0000256" key="3">
    <source>
        <dbReference type="ARBA" id="ARBA00023242"/>
    </source>
</evidence>
<evidence type="ECO:0000256" key="1">
    <source>
        <dbReference type="ARBA" id="ARBA00004123"/>
    </source>
</evidence>
<proteinExistence type="predicted"/>
<feature type="domain" description="HTH myb-type" evidence="5">
    <location>
        <begin position="188"/>
        <end position="242"/>
    </location>
</feature>
<dbReference type="PROSITE" id="PS51294">
    <property type="entry name" value="HTH_MYB"/>
    <property type="match status" value="3"/>
</dbReference>
<gene>
    <name evidence="6" type="ORF">G2W53_028022</name>
</gene>
<keyword evidence="3" id="KW-0539">Nucleus</keyword>
<evidence type="ECO:0000259" key="5">
    <source>
        <dbReference type="PROSITE" id="PS51294"/>
    </source>
</evidence>
<dbReference type="AlphaFoldDB" id="A0A834WA52"/>
<evidence type="ECO:0000256" key="2">
    <source>
        <dbReference type="ARBA" id="ARBA00023125"/>
    </source>
</evidence>
<dbReference type="InterPro" id="IPR017930">
    <property type="entry name" value="Myb_dom"/>
</dbReference>
<dbReference type="InterPro" id="IPR015495">
    <property type="entry name" value="Myb_TF_plants"/>
</dbReference>
<name>A0A834WA52_9FABA</name>
<evidence type="ECO:0000259" key="4">
    <source>
        <dbReference type="PROSITE" id="PS50090"/>
    </source>
</evidence>
<dbReference type="GO" id="GO:0030154">
    <property type="term" value="P:cell differentiation"/>
    <property type="evidence" value="ECO:0007669"/>
    <property type="project" value="TreeGrafter"/>
</dbReference>
<dbReference type="OrthoDB" id="2143914at2759"/>
<evidence type="ECO:0000313" key="6">
    <source>
        <dbReference type="EMBL" id="KAF7814053.1"/>
    </source>
</evidence>
<protein>
    <submittedName>
        <fullName evidence="6">Anthocyanin regulatory C1 protein</fullName>
    </submittedName>
</protein>
<feature type="domain" description="HTH myb-type" evidence="5">
    <location>
        <begin position="140"/>
        <end position="187"/>
    </location>
</feature>
<dbReference type="PANTHER" id="PTHR47998:SF68">
    <property type="entry name" value="MYB TRANSCRIPTION FACTOR"/>
    <property type="match status" value="1"/>
</dbReference>
<dbReference type="PROSITE" id="PS50090">
    <property type="entry name" value="MYB_LIKE"/>
    <property type="match status" value="3"/>
</dbReference>
<dbReference type="SUPFAM" id="SSF46689">
    <property type="entry name" value="Homeodomain-like"/>
    <property type="match status" value="2"/>
</dbReference>
<dbReference type="PANTHER" id="PTHR47998">
    <property type="entry name" value="TRANSCRIPTION FACTOR MYB51-LIKE ISOFORM X1"/>
    <property type="match status" value="1"/>
</dbReference>
<dbReference type="GO" id="GO:0006355">
    <property type="term" value="P:regulation of DNA-templated transcription"/>
    <property type="evidence" value="ECO:0007669"/>
    <property type="project" value="TreeGrafter"/>
</dbReference>
<evidence type="ECO:0000313" key="7">
    <source>
        <dbReference type="Proteomes" id="UP000634136"/>
    </source>
</evidence>
<dbReference type="Proteomes" id="UP000634136">
    <property type="component" value="Unassembled WGS sequence"/>
</dbReference>
<comment type="caution">
    <text evidence="6">The sequence shown here is derived from an EMBL/GenBank/DDBJ whole genome shotgun (WGS) entry which is preliminary data.</text>
</comment>
<sequence>MRMKKTFPLRGSRRRMDGISLKRCAKSCRYRYLNYLRPGIKRGDISEDEENLIIALHRQLGNRWSLIAKRLPGRSDIEIKNYWKINLSKRVHHHQHKPQENKHNDLRFSNNIIQNGDGDIYNIDQNDEIDEKVIGRHGLKGAWSRKEDQILSNYVALHGEGQWEKVSQRIGLKRSGKSCRHRYLHYLKPGIKRGNFSKDEEDMIIRLHHLHGNRWTLIAQNLAGRKDSEIKNHWHAYLSKKFTSHNNQLKPQEPKSINSTIILDDSSQVDPNLEDNNIMRWSELDNNTNTPITPNTSFSSIEFDDFLFNILQNDQIIGDDHHLDLSSNITQMEEHNYNIFASSSSSSIDNFCQLSEDVLDFWTSEFSWTDL</sequence>
<dbReference type="CDD" id="cd00167">
    <property type="entry name" value="SANT"/>
    <property type="match status" value="3"/>
</dbReference>
<feature type="domain" description="HTH myb-type" evidence="5">
    <location>
        <begin position="37"/>
        <end position="91"/>
    </location>
</feature>
<dbReference type="GO" id="GO:0000976">
    <property type="term" value="F:transcription cis-regulatory region binding"/>
    <property type="evidence" value="ECO:0007669"/>
    <property type="project" value="TreeGrafter"/>
</dbReference>
<reference evidence="6" key="1">
    <citation type="submission" date="2020-09" db="EMBL/GenBank/DDBJ databases">
        <title>Genome-Enabled Discovery of Anthraquinone Biosynthesis in Senna tora.</title>
        <authorList>
            <person name="Kang S.-H."/>
            <person name="Pandey R.P."/>
            <person name="Lee C.-M."/>
            <person name="Sim J.-S."/>
            <person name="Jeong J.-T."/>
            <person name="Choi B.-S."/>
            <person name="Jung M."/>
            <person name="Ginzburg D."/>
            <person name="Zhao K."/>
            <person name="Won S.Y."/>
            <person name="Oh T.-J."/>
            <person name="Yu Y."/>
            <person name="Kim N.-H."/>
            <person name="Lee O.R."/>
            <person name="Lee T.-H."/>
            <person name="Bashyal P."/>
            <person name="Kim T.-S."/>
            <person name="Lee W.-H."/>
            <person name="Kawkins C."/>
            <person name="Kim C.-K."/>
            <person name="Kim J.S."/>
            <person name="Ahn B.O."/>
            <person name="Rhee S.Y."/>
            <person name="Sohng J.K."/>
        </authorList>
    </citation>
    <scope>NUCLEOTIDE SEQUENCE</scope>
    <source>
        <tissue evidence="6">Leaf</tissue>
    </source>
</reference>
<comment type="subcellular location">
    <subcellularLocation>
        <location evidence="1">Nucleus</location>
    </subcellularLocation>
</comment>
<dbReference type="Gene3D" id="1.10.10.60">
    <property type="entry name" value="Homeodomain-like"/>
    <property type="match status" value="3"/>
</dbReference>
<accession>A0A834WA52</accession>
<dbReference type="GO" id="GO:0005634">
    <property type="term" value="C:nucleus"/>
    <property type="evidence" value="ECO:0007669"/>
    <property type="project" value="UniProtKB-SubCell"/>
</dbReference>
<dbReference type="EMBL" id="JAAIUW010000009">
    <property type="protein sequence ID" value="KAF7814053.1"/>
    <property type="molecule type" value="Genomic_DNA"/>
</dbReference>
<dbReference type="Pfam" id="PF00249">
    <property type="entry name" value="Myb_DNA-binding"/>
    <property type="match status" value="3"/>
</dbReference>
<dbReference type="SMART" id="SM00717">
    <property type="entry name" value="SANT"/>
    <property type="match status" value="3"/>
</dbReference>
<dbReference type="InterPro" id="IPR001005">
    <property type="entry name" value="SANT/Myb"/>
</dbReference>